<keyword evidence="2 5" id="KW-0812">Transmembrane</keyword>
<evidence type="ECO:0000256" key="3">
    <source>
        <dbReference type="ARBA" id="ARBA00022989"/>
    </source>
</evidence>
<evidence type="ECO:0000256" key="2">
    <source>
        <dbReference type="ARBA" id="ARBA00022692"/>
    </source>
</evidence>
<evidence type="ECO:0000256" key="5">
    <source>
        <dbReference type="SAM" id="Phobius"/>
    </source>
</evidence>
<name>A0ABT9FDE4_9GAMM</name>
<dbReference type="Gene3D" id="2.30.30.60">
    <property type="match status" value="1"/>
</dbReference>
<feature type="transmembrane region" description="Helical" evidence="5">
    <location>
        <begin position="6"/>
        <end position="27"/>
    </location>
</feature>
<keyword evidence="8" id="KW-1185">Reference proteome</keyword>
<keyword evidence="3 5" id="KW-1133">Transmembrane helix</keyword>
<sequence length="284" mass="33075">MITDILLHPFLVSIVMLSFALGLKVLVDKLARNRAEKKDKDIRYIAHNIKHFINFVLVLSLLFVWSTEIQNFALSIAAFAVAIVLATREFIQCVIGFFYLVTTRPFRVGDWVQVGEYYGEVAETDWIKTTMHEIDMHTYQFSRKTIYIPNNKLITSPIKNLNYVKRFATHSFSIVRKESFNPYPIYDTLSVKAKMYCEEFEELATRYNSIIERKLDAKISGPAPEIHFGTTELGEFRARFTLFCPTEQALDIEHKLTECFMALWYEEEMKHKIALSEVNNQVTN</sequence>
<dbReference type="EMBL" id="JAUYVT010000006">
    <property type="protein sequence ID" value="MDP2564753.1"/>
    <property type="molecule type" value="Genomic_DNA"/>
</dbReference>
<evidence type="ECO:0000313" key="8">
    <source>
        <dbReference type="Proteomes" id="UP001177212"/>
    </source>
</evidence>
<protein>
    <submittedName>
        <fullName evidence="7">Mechanosensitive ion channel family protein</fullName>
    </submittedName>
</protein>
<evidence type="ECO:0000256" key="1">
    <source>
        <dbReference type="ARBA" id="ARBA00004370"/>
    </source>
</evidence>
<dbReference type="InterPro" id="IPR023408">
    <property type="entry name" value="MscS_beta-dom_sf"/>
</dbReference>
<dbReference type="InterPro" id="IPR010920">
    <property type="entry name" value="LSM_dom_sf"/>
</dbReference>
<reference evidence="7" key="1">
    <citation type="submission" date="2023-07" db="EMBL/GenBank/DDBJ databases">
        <title>Genome content predicts the carbon catabolic preferences of heterotrophic bacteria.</title>
        <authorList>
            <person name="Gralka M."/>
        </authorList>
    </citation>
    <scope>NUCLEOTIDE SEQUENCE</scope>
    <source>
        <strain evidence="7">4G09</strain>
    </source>
</reference>
<organism evidence="7 8">
    <name type="scientific">Pseudoalteromonas marina</name>
    <dbReference type="NCBI Taxonomy" id="267375"/>
    <lineage>
        <taxon>Bacteria</taxon>
        <taxon>Pseudomonadati</taxon>
        <taxon>Pseudomonadota</taxon>
        <taxon>Gammaproteobacteria</taxon>
        <taxon>Alteromonadales</taxon>
        <taxon>Pseudoalteromonadaceae</taxon>
        <taxon>Pseudoalteromonas</taxon>
    </lineage>
</organism>
<evidence type="ECO:0000259" key="6">
    <source>
        <dbReference type="Pfam" id="PF00924"/>
    </source>
</evidence>
<dbReference type="PANTHER" id="PTHR30566:SF5">
    <property type="entry name" value="MECHANOSENSITIVE ION CHANNEL PROTEIN 1, MITOCHONDRIAL-RELATED"/>
    <property type="match status" value="1"/>
</dbReference>
<feature type="transmembrane region" description="Helical" evidence="5">
    <location>
        <begin position="48"/>
        <end position="66"/>
    </location>
</feature>
<dbReference type="RefSeq" id="WP_305471911.1">
    <property type="nucleotide sequence ID" value="NZ_JAUYVT010000006.1"/>
</dbReference>
<proteinExistence type="predicted"/>
<dbReference type="Proteomes" id="UP001177212">
    <property type="component" value="Unassembled WGS sequence"/>
</dbReference>
<feature type="transmembrane region" description="Helical" evidence="5">
    <location>
        <begin position="72"/>
        <end position="101"/>
    </location>
</feature>
<comment type="caution">
    <text evidence="7">The sequence shown here is derived from an EMBL/GenBank/DDBJ whole genome shotgun (WGS) entry which is preliminary data.</text>
</comment>
<dbReference type="PANTHER" id="PTHR30566">
    <property type="entry name" value="YNAI-RELATED MECHANOSENSITIVE ION CHANNEL"/>
    <property type="match status" value="1"/>
</dbReference>
<feature type="domain" description="Mechanosensitive ion channel MscS" evidence="6">
    <location>
        <begin position="94"/>
        <end position="162"/>
    </location>
</feature>
<comment type="subcellular location">
    <subcellularLocation>
        <location evidence="1">Membrane</location>
    </subcellularLocation>
</comment>
<gene>
    <name evidence="7" type="ORF">Q8W34_08905</name>
</gene>
<evidence type="ECO:0000313" key="7">
    <source>
        <dbReference type="EMBL" id="MDP2564753.1"/>
    </source>
</evidence>
<accession>A0ABT9FDE4</accession>
<keyword evidence="4 5" id="KW-0472">Membrane</keyword>
<evidence type="ECO:0000256" key="4">
    <source>
        <dbReference type="ARBA" id="ARBA00023136"/>
    </source>
</evidence>
<dbReference type="InterPro" id="IPR006685">
    <property type="entry name" value="MscS_channel_2nd"/>
</dbReference>
<dbReference type="Pfam" id="PF00924">
    <property type="entry name" value="MS_channel_2nd"/>
    <property type="match status" value="1"/>
</dbReference>
<dbReference type="SUPFAM" id="SSF50182">
    <property type="entry name" value="Sm-like ribonucleoproteins"/>
    <property type="match status" value="1"/>
</dbReference>